<feature type="transmembrane region" description="Helical" evidence="1">
    <location>
        <begin position="73"/>
        <end position="91"/>
    </location>
</feature>
<evidence type="ECO:0000313" key="4">
    <source>
        <dbReference type="Proteomes" id="UP000249808"/>
    </source>
</evidence>
<organism evidence="3 4">
    <name type="scientific">Macrococcus epidermidis</name>
    <dbReference type="NCBI Taxonomy" id="1902580"/>
    <lineage>
        <taxon>Bacteria</taxon>
        <taxon>Bacillati</taxon>
        <taxon>Bacillota</taxon>
        <taxon>Bacilli</taxon>
        <taxon>Bacillales</taxon>
        <taxon>Staphylococcaceae</taxon>
        <taxon>Macrococcus</taxon>
    </lineage>
</organism>
<dbReference type="Pfam" id="PF01569">
    <property type="entry name" value="PAP2"/>
    <property type="match status" value="1"/>
</dbReference>
<gene>
    <name evidence="3" type="ORF">BHU61_07995</name>
</gene>
<dbReference type="InterPro" id="IPR000326">
    <property type="entry name" value="PAP2/HPO"/>
</dbReference>
<sequence>MIDYRYSKRFIIIISVFFLSIFLSISAGLELKVKWIHHMDLSTFNWWMYHFGEPQMNFSSGFITGYFTIFAKYFDVLTVVGMTLVTAVYFIRKHYYVFSIWLITVVASGGILGILLKKLFHRPRPYDHLLQDTGFSFPSGHSLSSTLFVLIVLIILIPRLQKFFPQFIANVLVLVCWWSILLSRMYFHAHFLTDVIGGVTFSVFWIMLCMVMYDKIFEPVGNKIIKNNNKLNLMK</sequence>
<feature type="transmembrane region" description="Helical" evidence="1">
    <location>
        <begin position="12"/>
        <end position="29"/>
    </location>
</feature>
<proteinExistence type="predicted"/>
<evidence type="ECO:0000256" key="1">
    <source>
        <dbReference type="SAM" id="Phobius"/>
    </source>
</evidence>
<protein>
    <submittedName>
        <fullName evidence="3">PA-phosphatase</fullName>
    </submittedName>
</protein>
<dbReference type="SMART" id="SM00014">
    <property type="entry name" value="acidPPc"/>
    <property type="match status" value="1"/>
</dbReference>
<dbReference type="PANTHER" id="PTHR14969">
    <property type="entry name" value="SPHINGOSINE-1-PHOSPHATE PHOSPHOHYDROLASE"/>
    <property type="match status" value="1"/>
</dbReference>
<dbReference type="PANTHER" id="PTHR14969:SF13">
    <property type="entry name" value="AT30094P"/>
    <property type="match status" value="1"/>
</dbReference>
<evidence type="ECO:0000313" key="3">
    <source>
        <dbReference type="EMBL" id="RAK44646.1"/>
    </source>
</evidence>
<dbReference type="CDD" id="cd03392">
    <property type="entry name" value="PAP2_like_2"/>
    <property type="match status" value="1"/>
</dbReference>
<feature type="transmembrane region" description="Helical" evidence="1">
    <location>
        <begin position="97"/>
        <end position="116"/>
    </location>
</feature>
<name>A0A327ZR84_9STAP</name>
<feature type="transmembrane region" description="Helical" evidence="1">
    <location>
        <begin position="195"/>
        <end position="213"/>
    </location>
</feature>
<dbReference type="InterPro" id="IPR036938">
    <property type="entry name" value="PAP2/HPO_sf"/>
</dbReference>
<reference evidence="3 4" key="1">
    <citation type="journal article" date="2018" name="Front. Microbiol.">
        <title>Description and Comparative Genomics of Macrococcus caseolyticus subsp. hominis subsp. nov., Macrococcus goetzii sp. nov., Macrococcus epidermidis sp. nov., and Macrococcus bohemicus sp. nov., Novel Macrococci From Human Clinical Material With Virulence Potential and Suspected Uptake of Foreign DNA by Natural Transformation.</title>
        <authorList>
            <person name="Maslanova I."/>
            <person name="Wertheimer Z."/>
            <person name="Sedlacek I."/>
            <person name="Svec P."/>
            <person name="Indrakova A."/>
            <person name="Kovarovic V."/>
            <person name="Schumann P."/>
            <person name="Sproer C."/>
            <person name="Kralova S."/>
            <person name="Sedo O."/>
            <person name="Kristofova L."/>
            <person name="Vrbovska V."/>
            <person name="Fuzik T."/>
            <person name="Petras P."/>
            <person name="Zdrahal Z."/>
            <person name="Ruzickova V."/>
            <person name="Doskar J."/>
            <person name="Pantucek R."/>
        </authorList>
    </citation>
    <scope>NUCLEOTIDE SEQUENCE [LARGE SCALE GENOMIC DNA]</scope>
    <source>
        <strain evidence="3 4">01/688</strain>
    </source>
</reference>
<dbReference type="SUPFAM" id="SSF48317">
    <property type="entry name" value="Acid phosphatase/Vanadium-dependent haloperoxidase"/>
    <property type="match status" value="1"/>
</dbReference>
<comment type="caution">
    <text evidence="3">The sequence shown here is derived from an EMBL/GenBank/DDBJ whole genome shotgun (WGS) entry which is preliminary data.</text>
</comment>
<dbReference type="AlphaFoldDB" id="A0A327ZR84"/>
<keyword evidence="1" id="KW-0812">Transmembrane</keyword>
<feature type="transmembrane region" description="Helical" evidence="1">
    <location>
        <begin position="137"/>
        <end position="157"/>
    </location>
</feature>
<keyword evidence="4" id="KW-1185">Reference proteome</keyword>
<accession>A0A327ZR84</accession>
<dbReference type="EMBL" id="PZJH01000003">
    <property type="protein sequence ID" value="RAK44646.1"/>
    <property type="molecule type" value="Genomic_DNA"/>
</dbReference>
<keyword evidence="1" id="KW-0472">Membrane</keyword>
<keyword evidence="1" id="KW-1133">Transmembrane helix</keyword>
<evidence type="ECO:0000259" key="2">
    <source>
        <dbReference type="SMART" id="SM00014"/>
    </source>
</evidence>
<dbReference type="Proteomes" id="UP000249808">
    <property type="component" value="Unassembled WGS sequence"/>
</dbReference>
<dbReference type="RefSeq" id="WP_111716004.1">
    <property type="nucleotide sequence ID" value="NZ_JBHSSR010000013.1"/>
</dbReference>
<dbReference type="Gene3D" id="1.20.144.10">
    <property type="entry name" value="Phosphatidic acid phosphatase type 2/haloperoxidase"/>
    <property type="match status" value="1"/>
</dbReference>
<feature type="transmembrane region" description="Helical" evidence="1">
    <location>
        <begin position="163"/>
        <end position="183"/>
    </location>
</feature>
<feature type="domain" description="Phosphatidic acid phosphatase type 2/haloperoxidase" evidence="2">
    <location>
        <begin position="98"/>
        <end position="210"/>
    </location>
</feature>